<organism evidence="2 3">
    <name type="scientific">Cylindrobasidium torrendii FP15055 ss-10</name>
    <dbReference type="NCBI Taxonomy" id="1314674"/>
    <lineage>
        <taxon>Eukaryota</taxon>
        <taxon>Fungi</taxon>
        <taxon>Dikarya</taxon>
        <taxon>Basidiomycota</taxon>
        <taxon>Agaricomycotina</taxon>
        <taxon>Agaricomycetes</taxon>
        <taxon>Agaricomycetidae</taxon>
        <taxon>Agaricales</taxon>
        <taxon>Marasmiineae</taxon>
        <taxon>Physalacriaceae</taxon>
        <taxon>Cylindrobasidium</taxon>
    </lineage>
</organism>
<keyword evidence="3" id="KW-1185">Reference proteome</keyword>
<feature type="compositionally biased region" description="Low complexity" evidence="1">
    <location>
        <begin position="18"/>
        <end position="30"/>
    </location>
</feature>
<evidence type="ECO:0000313" key="3">
    <source>
        <dbReference type="Proteomes" id="UP000054007"/>
    </source>
</evidence>
<dbReference type="AlphaFoldDB" id="A0A0D7AVL3"/>
<feature type="compositionally biased region" description="Low complexity" evidence="1">
    <location>
        <begin position="87"/>
        <end position="124"/>
    </location>
</feature>
<sequence>MTSWEPYMDRTLPLAASLSRRRPSSAAPFSEAPPLPSVTRRDSGYSTYSESFPPPLPPQNPARARSKHSSITPGSEYPIALRDARGASRASSRSSSSSSGLASSSQPPSSTAATAAYTRAAHLSESPEEDYQAEVHATSDDRALLSPRMWHSQSCSRRGSAKSEESHSTERRKSGRGWHGLLGKLKRSAGSN</sequence>
<dbReference type="GO" id="GO:0003779">
    <property type="term" value="F:actin binding"/>
    <property type="evidence" value="ECO:0007669"/>
    <property type="project" value="InterPro"/>
</dbReference>
<dbReference type="PROSITE" id="PS00414">
    <property type="entry name" value="PROFILIN"/>
    <property type="match status" value="1"/>
</dbReference>
<name>A0A0D7AVL3_9AGAR</name>
<dbReference type="EMBL" id="KN880831">
    <property type="protein sequence ID" value="KIY62045.1"/>
    <property type="molecule type" value="Genomic_DNA"/>
</dbReference>
<feature type="compositionally biased region" description="Basic and acidic residues" evidence="1">
    <location>
        <begin position="161"/>
        <end position="172"/>
    </location>
</feature>
<feature type="region of interest" description="Disordered" evidence="1">
    <location>
        <begin position="18"/>
        <end position="192"/>
    </location>
</feature>
<gene>
    <name evidence="2" type="ORF">CYLTODRAFT_447419</name>
</gene>
<dbReference type="InterPro" id="IPR027310">
    <property type="entry name" value="Profilin_CS"/>
</dbReference>
<accession>A0A0D7AVL3</accession>
<reference evidence="2 3" key="1">
    <citation type="journal article" date="2015" name="Fungal Genet. Biol.">
        <title>Evolution of novel wood decay mechanisms in Agaricales revealed by the genome sequences of Fistulina hepatica and Cylindrobasidium torrendii.</title>
        <authorList>
            <person name="Floudas D."/>
            <person name="Held B.W."/>
            <person name="Riley R."/>
            <person name="Nagy L.G."/>
            <person name="Koehler G."/>
            <person name="Ransdell A.S."/>
            <person name="Younus H."/>
            <person name="Chow J."/>
            <person name="Chiniquy J."/>
            <person name="Lipzen A."/>
            <person name="Tritt A."/>
            <person name="Sun H."/>
            <person name="Haridas S."/>
            <person name="LaButti K."/>
            <person name="Ohm R.A."/>
            <person name="Kues U."/>
            <person name="Blanchette R.A."/>
            <person name="Grigoriev I.V."/>
            <person name="Minto R.E."/>
            <person name="Hibbett D.S."/>
        </authorList>
    </citation>
    <scope>NUCLEOTIDE SEQUENCE [LARGE SCALE GENOMIC DNA]</scope>
    <source>
        <strain evidence="2 3">FP15055 ss-10</strain>
    </source>
</reference>
<evidence type="ECO:0000256" key="1">
    <source>
        <dbReference type="SAM" id="MobiDB-lite"/>
    </source>
</evidence>
<proteinExistence type="predicted"/>
<dbReference type="Proteomes" id="UP000054007">
    <property type="component" value="Unassembled WGS sequence"/>
</dbReference>
<protein>
    <submittedName>
        <fullName evidence="2">Uncharacterized protein</fullName>
    </submittedName>
</protein>
<evidence type="ECO:0000313" key="2">
    <source>
        <dbReference type="EMBL" id="KIY62045.1"/>
    </source>
</evidence>